<reference evidence="5" key="1">
    <citation type="submission" date="2017-10" db="EMBL/GenBank/DDBJ databases">
        <title>Transcriptome Assembly of Sugarcane Aphid Adults.</title>
        <authorList>
            <person name="Scully E.D."/>
            <person name="Palmer N.A."/>
            <person name="Geib S.M."/>
            <person name="Sarath G."/>
            <person name="Sattler S.E."/>
        </authorList>
    </citation>
    <scope>NUCLEOTIDE SEQUENCE</scope>
    <source>
        <tissue evidence="5">Whole body</tissue>
    </source>
</reference>
<name>A0A2H8TSP0_9HEMI</name>
<evidence type="ECO:0000259" key="4">
    <source>
        <dbReference type="PROSITE" id="PS50013"/>
    </source>
</evidence>
<dbReference type="InterPro" id="IPR016197">
    <property type="entry name" value="Chromo-like_dom_sf"/>
</dbReference>
<dbReference type="InterPro" id="IPR051219">
    <property type="entry name" value="Heterochromatin_chromo-domain"/>
</dbReference>
<dbReference type="PROSITE" id="PS00598">
    <property type="entry name" value="CHROMO_1"/>
    <property type="match status" value="1"/>
</dbReference>
<dbReference type="SMART" id="SM00298">
    <property type="entry name" value="CHROMO"/>
    <property type="match status" value="1"/>
</dbReference>
<dbReference type="InterPro" id="IPR000953">
    <property type="entry name" value="Chromo/chromo_shadow_dom"/>
</dbReference>
<dbReference type="EMBL" id="GFXV01005439">
    <property type="protein sequence ID" value="MBW17244.1"/>
    <property type="molecule type" value="Transcribed_RNA"/>
</dbReference>
<evidence type="ECO:0000256" key="1">
    <source>
        <dbReference type="ARBA" id="ARBA00004123"/>
    </source>
</evidence>
<dbReference type="PROSITE" id="PS50013">
    <property type="entry name" value="CHROMO_2"/>
    <property type="match status" value="1"/>
</dbReference>
<dbReference type="InterPro" id="IPR023779">
    <property type="entry name" value="Chromodomain_CS"/>
</dbReference>
<feature type="compositionally biased region" description="Polar residues" evidence="3">
    <location>
        <begin position="107"/>
        <end position="135"/>
    </location>
</feature>
<feature type="domain" description="Chromo" evidence="4">
    <location>
        <begin position="12"/>
        <end position="70"/>
    </location>
</feature>
<proteinExistence type="predicted"/>
<accession>A0A2H8TSP0</accession>
<feature type="compositionally biased region" description="Polar residues" evidence="3">
    <location>
        <begin position="71"/>
        <end position="86"/>
    </location>
</feature>
<organism evidence="5">
    <name type="scientific">Melanaphis sacchari</name>
    <dbReference type="NCBI Taxonomy" id="742174"/>
    <lineage>
        <taxon>Eukaryota</taxon>
        <taxon>Metazoa</taxon>
        <taxon>Ecdysozoa</taxon>
        <taxon>Arthropoda</taxon>
        <taxon>Hexapoda</taxon>
        <taxon>Insecta</taxon>
        <taxon>Pterygota</taxon>
        <taxon>Neoptera</taxon>
        <taxon>Paraneoptera</taxon>
        <taxon>Hemiptera</taxon>
        <taxon>Sternorrhyncha</taxon>
        <taxon>Aphidomorpha</taxon>
        <taxon>Aphidoidea</taxon>
        <taxon>Aphididae</taxon>
        <taxon>Aphidini</taxon>
        <taxon>Melanaphis</taxon>
    </lineage>
</organism>
<evidence type="ECO:0000313" key="5">
    <source>
        <dbReference type="EMBL" id="MBW17244.1"/>
    </source>
</evidence>
<protein>
    <submittedName>
        <fullName evidence="5">Chromobox 3</fullName>
    </submittedName>
</protein>
<gene>
    <name evidence="5" type="primary">CBX3_0</name>
</gene>
<dbReference type="SUPFAM" id="SSF54160">
    <property type="entry name" value="Chromo domain-like"/>
    <property type="match status" value="1"/>
</dbReference>
<evidence type="ECO:0000256" key="2">
    <source>
        <dbReference type="ARBA" id="ARBA00023242"/>
    </source>
</evidence>
<dbReference type="GO" id="GO:0005634">
    <property type="term" value="C:nucleus"/>
    <property type="evidence" value="ECO:0007669"/>
    <property type="project" value="UniProtKB-SubCell"/>
</dbReference>
<feature type="region of interest" description="Disordered" evidence="3">
    <location>
        <begin position="62"/>
        <end position="161"/>
    </location>
</feature>
<comment type="subcellular location">
    <subcellularLocation>
        <location evidence="1">Nucleus</location>
    </subcellularLocation>
</comment>
<dbReference type="AlphaFoldDB" id="A0A2H8TSP0"/>
<dbReference type="CDD" id="cd00024">
    <property type="entry name" value="CD_CSD"/>
    <property type="match status" value="1"/>
</dbReference>
<dbReference type="PANTHER" id="PTHR22812">
    <property type="entry name" value="CHROMOBOX PROTEIN"/>
    <property type="match status" value="1"/>
</dbReference>
<sequence length="161" mass="17659">MNNSSKSKDIYYVVENILNFRASNGYNEYFLKWKDYDDIFNTWEPEENLSCPILVRKFNKEERRRKRKLSNHASSDAGPSTSTSDVDPSISIAGPSISDAGPFTSDAGPSTSDAGPSTSDAEPSISDTGPSTSEAGPSRGRKNTSLPLKKRPIEFNVSKDD</sequence>
<dbReference type="Gene3D" id="2.40.50.40">
    <property type="match status" value="1"/>
</dbReference>
<feature type="compositionally biased region" description="Basic and acidic residues" evidence="3">
    <location>
        <begin position="151"/>
        <end position="161"/>
    </location>
</feature>
<dbReference type="GO" id="GO:0005694">
    <property type="term" value="C:chromosome"/>
    <property type="evidence" value="ECO:0007669"/>
    <property type="project" value="UniProtKB-ARBA"/>
</dbReference>
<dbReference type="OrthoDB" id="5376140at2759"/>
<dbReference type="InterPro" id="IPR023780">
    <property type="entry name" value="Chromo_domain"/>
</dbReference>
<keyword evidence="2" id="KW-0539">Nucleus</keyword>
<dbReference type="Pfam" id="PF00385">
    <property type="entry name" value="Chromo"/>
    <property type="match status" value="1"/>
</dbReference>
<evidence type="ECO:0000256" key="3">
    <source>
        <dbReference type="SAM" id="MobiDB-lite"/>
    </source>
</evidence>